<organism evidence="1 2">
    <name type="scientific">Vibrio cholerae</name>
    <dbReference type="NCBI Taxonomy" id="666"/>
    <lineage>
        <taxon>Bacteria</taxon>
        <taxon>Pseudomonadati</taxon>
        <taxon>Pseudomonadota</taxon>
        <taxon>Gammaproteobacteria</taxon>
        <taxon>Vibrionales</taxon>
        <taxon>Vibrionaceae</taxon>
        <taxon>Vibrio</taxon>
    </lineage>
</organism>
<dbReference type="EMBL" id="CWQY01000137">
    <property type="protein sequence ID" value="CSD53119.1"/>
    <property type="molecule type" value="Genomic_DNA"/>
</dbReference>
<dbReference type="Proteomes" id="UP000041770">
    <property type="component" value="Unassembled WGS sequence"/>
</dbReference>
<reference evidence="1 2" key="1">
    <citation type="submission" date="2015-07" db="EMBL/GenBank/DDBJ databases">
        <authorList>
            <consortium name="Pathogen Informatics"/>
        </authorList>
    </citation>
    <scope>NUCLEOTIDE SEQUENCE [LARGE SCALE GENOMIC DNA]</scope>
    <source>
        <strain evidence="1 2">A316</strain>
    </source>
</reference>
<evidence type="ECO:0000313" key="1">
    <source>
        <dbReference type="EMBL" id="CSD53119.1"/>
    </source>
</evidence>
<accession>A0A656AY56</accession>
<proteinExistence type="predicted"/>
<dbReference type="AlphaFoldDB" id="A0A656AY56"/>
<evidence type="ECO:0000313" key="2">
    <source>
        <dbReference type="Proteomes" id="UP000041770"/>
    </source>
</evidence>
<sequence length="56" mass="6517">MRLQCRMGRNIAGLMMVGIKYMGSRLQSSLQAKLIFSHGDIQYHQLITSRYRQSLE</sequence>
<gene>
    <name evidence="1" type="ORF">ERS013200_04342</name>
</gene>
<name>A0A656AY56_VIBCL</name>
<protein>
    <submittedName>
        <fullName evidence="1">Uncharacterized protein</fullName>
    </submittedName>
</protein>